<dbReference type="InterPro" id="IPR007627">
    <property type="entry name" value="RNA_pol_sigma70_r2"/>
</dbReference>
<dbReference type="EMBL" id="CP104694">
    <property type="protein sequence ID" value="UXI70140.1"/>
    <property type="molecule type" value="Genomic_DNA"/>
</dbReference>
<sequence>MINRAIATLCRQEGGRILASLIRHFGDFDIAEEALQDAFEQALGHWPAAGVPDNPAGWLFRVARNRGLDQLRKRAPLHHDAALIEQIQAPSRDDDDTAEFGSDDDRLRLIFTCCHPALAPSAQIALTLRTVCQLQTAEIARAFVEPEATTAQKLVRAKRKISQARIPYAIPVREEWPERVAAVLAVVYLLFNEGYAATTHHGLLRLDLTAEAIRLGREMIRLLPDQAETTGLLALMLFHHSRRATRVDVEGVLVPLELQDRGAWDRDEIRDATALLDSALLKRQPGPYQIQAAIAALHANAPTAADTDWIQIVALYGALLRHQPTAVVELNAAAALAMATSPEQGLAWMDRIAASGRLPEYHLLPAARADLLRRMARYDEAGVAYRMALALATNPAETAYLQRRLAQVEAASAGGSINPSRP</sequence>
<dbReference type="SUPFAM" id="SSF88946">
    <property type="entry name" value="Sigma2 domain of RNA polymerase sigma factors"/>
    <property type="match status" value="1"/>
</dbReference>
<feature type="domain" description="DUF6596" evidence="2">
    <location>
        <begin position="179"/>
        <end position="279"/>
    </location>
</feature>
<dbReference type="InterPro" id="IPR013325">
    <property type="entry name" value="RNA_pol_sigma_r2"/>
</dbReference>
<evidence type="ECO:0000259" key="1">
    <source>
        <dbReference type="Pfam" id="PF04542"/>
    </source>
</evidence>
<reference evidence="3" key="1">
    <citation type="submission" date="2022-09" db="EMBL/GenBank/DDBJ databases">
        <title>Tahibacter sp. nov., isolated from a fresh water.</title>
        <authorList>
            <person name="Baek J.H."/>
            <person name="Lee J.K."/>
            <person name="Kim J.M."/>
            <person name="Jeon C.O."/>
        </authorList>
    </citation>
    <scope>NUCLEOTIDE SEQUENCE</scope>
    <source>
        <strain evidence="3">W38</strain>
    </source>
</reference>
<gene>
    <name evidence="3" type="ORF">N4264_11065</name>
</gene>
<evidence type="ECO:0000313" key="3">
    <source>
        <dbReference type="EMBL" id="UXI70140.1"/>
    </source>
</evidence>
<dbReference type="SUPFAM" id="SSF88659">
    <property type="entry name" value="Sigma3 and sigma4 domains of RNA polymerase sigma factors"/>
    <property type="match status" value="1"/>
</dbReference>
<feature type="domain" description="RNA polymerase sigma-70 region 2" evidence="1">
    <location>
        <begin position="13"/>
        <end position="75"/>
    </location>
</feature>
<dbReference type="InterPro" id="IPR013324">
    <property type="entry name" value="RNA_pol_sigma_r3/r4-like"/>
</dbReference>
<dbReference type="PANTHER" id="PTHR47756">
    <property type="entry name" value="BLL6612 PROTEIN-RELATED"/>
    <property type="match status" value="1"/>
</dbReference>
<dbReference type="Proteomes" id="UP001064632">
    <property type="component" value="Chromosome"/>
</dbReference>
<dbReference type="RefSeq" id="WP_261697091.1">
    <property type="nucleotide sequence ID" value="NZ_CP104694.1"/>
</dbReference>
<dbReference type="Pfam" id="PF04542">
    <property type="entry name" value="Sigma70_r2"/>
    <property type="match status" value="1"/>
</dbReference>
<dbReference type="Gene3D" id="1.10.1740.10">
    <property type="match status" value="1"/>
</dbReference>
<dbReference type="InterPro" id="IPR046531">
    <property type="entry name" value="DUF6596"/>
</dbReference>
<organism evidence="3 4">
    <name type="scientific">Tahibacter amnicola</name>
    <dbReference type="NCBI Taxonomy" id="2976241"/>
    <lineage>
        <taxon>Bacteria</taxon>
        <taxon>Pseudomonadati</taxon>
        <taxon>Pseudomonadota</taxon>
        <taxon>Gammaproteobacteria</taxon>
        <taxon>Lysobacterales</taxon>
        <taxon>Rhodanobacteraceae</taxon>
        <taxon>Tahibacter</taxon>
    </lineage>
</organism>
<evidence type="ECO:0000313" key="4">
    <source>
        <dbReference type="Proteomes" id="UP001064632"/>
    </source>
</evidence>
<evidence type="ECO:0000259" key="2">
    <source>
        <dbReference type="Pfam" id="PF20239"/>
    </source>
</evidence>
<accession>A0ABY6BJU7</accession>
<dbReference type="PANTHER" id="PTHR47756:SF2">
    <property type="entry name" value="BLL6612 PROTEIN"/>
    <property type="match status" value="1"/>
</dbReference>
<keyword evidence="4" id="KW-1185">Reference proteome</keyword>
<name>A0ABY6BJU7_9GAMM</name>
<dbReference type="Pfam" id="PF20239">
    <property type="entry name" value="DUF6596"/>
    <property type="match status" value="1"/>
</dbReference>
<proteinExistence type="predicted"/>
<protein>
    <submittedName>
        <fullName evidence="3">RNA polymerase sigma factor</fullName>
    </submittedName>
</protein>